<evidence type="ECO:0000313" key="1">
    <source>
        <dbReference type="EMBL" id="NUB43862.1"/>
    </source>
</evidence>
<proteinExistence type="predicted"/>
<keyword evidence="2" id="KW-1185">Reference proteome</keyword>
<sequence length="98" mass="11448">MATLIPLDLAAFEPKLTHEAQERFDRWRAIYDDMAQHCRQAGDWSWAGELVYKVASVRRMCRKMPQPVSLEHMDMIIELVNEHHRLPVKHNPVVTLTA</sequence>
<protein>
    <submittedName>
        <fullName evidence="1">Uncharacterized protein</fullName>
    </submittedName>
</protein>
<dbReference type="RefSeq" id="WP_152825058.1">
    <property type="nucleotide sequence ID" value="NZ_WHUT02000003.1"/>
</dbReference>
<evidence type="ECO:0000313" key="2">
    <source>
        <dbReference type="Proteomes" id="UP000484076"/>
    </source>
</evidence>
<name>A0A8X8H0G3_9RHOB</name>
<dbReference type="Proteomes" id="UP000484076">
    <property type="component" value="Unassembled WGS sequence"/>
</dbReference>
<organism evidence="1 2">
    <name type="scientific">Fertoeibacter niger</name>
    <dbReference type="NCBI Taxonomy" id="2656921"/>
    <lineage>
        <taxon>Bacteria</taxon>
        <taxon>Pseudomonadati</taxon>
        <taxon>Pseudomonadota</taxon>
        <taxon>Alphaproteobacteria</taxon>
        <taxon>Rhodobacterales</taxon>
        <taxon>Paracoccaceae</taxon>
        <taxon>Fertoeibacter</taxon>
    </lineage>
</organism>
<dbReference type="EMBL" id="WHUT02000003">
    <property type="protein sequence ID" value="NUB43862.1"/>
    <property type="molecule type" value="Genomic_DNA"/>
</dbReference>
<reference evidence="1" key="1">
    <citation type="submission" date="2020-05" db="EMBL/GenBank/DDBJ databases">
        <title>Fertoebacter nigrum gen. nov., sp. nov., a new member of the family Rhodobacteraceae.</title>
        <authorList>
            <person name="Szuroczki S."/>
            <person name="Abbaszade G."/>
            <person name="Buni D."/>
            <person name="Schumann P."/>
            <person name="Toth E."/>
        </authorList>
    </citation>
    <scope>NUCLEOTIDE SEQUENCE</scope>
    <source>
        <strain evidence="1">RG-N-1a</strain>
    </source>
</reference>
<accession>A0A8X8H0G3</accession>
<gene>
    <name evidence="1" type="ORF">GEU84_005665</name>
</gene>
<comment type="caution">
    <text evidence="1">The sequence shown here is derived from an EMBL/GenBank/DDBJ whole genome shotgun (WGS) entry which is preliminary data.</text>
</comment>
<dbReference type="AlphaFoldDB" id="A0A8X8H0G3"/>